<dbReference type="RefSeq" id="WP_072779840.1">
    <property type="nucleotide sequence ID" value="NZ_FQXC01000007.1"/>
</dbReference>
<feature type="chain" id="PRO_5012341577" evidence="3">
    <location>
        <begin position="22"/>
        <end position="243"/>
    </location>
</feature>
<name>A0A1M5XK23_9RHOB</name>
<sequence>MKLRTALPCLLLALAPSQVLSEATPQGGPKDIRIRYAVYDEQQVFRIETDLRHSTTIQFGDGERFEAVIVGDTESFQVDPIPELGNVLTIKPHVQNASTNMTVITNRRSYAFHLREGSIPGRTGMFFEVRFRYPSEERLATLTNAQPKGLKAPRNYNYKIAGEGDFRPATVYDDGRFTYFSFPESGRQPAIFKADNRGRERTVNWTQNGNTVRVSGVNDFWTLRLGEEALCIYRDTSAIYVSD</sequence>
<evidence type="ECO:0000256" key="2">
    <source>
        <dbReference type="ARBA" id="ARBA00022729"/>
    </source>
</evidence>
<gene>
    <name evidence="4" type="ORF">SAMN05443551_3971</name>
</gene>
<organism evidence="4 5">
    <name type="scientific">Marivita hallyeonensis</name>
    <dbReference type="NCBI Taxonomy" id="996342"/>
    <lineage>
        <taxon>Bacteria</taxon>
        <taxon>Pseudomonadati</taxon>
        <taxon>Pseudomonadota</taxon>
        <taxon>Alphaproteobacteria</taxon>
        <taxon>Rhodobacterales</taxon>
        <taxon>Roseobacteraceae</taxon>
        <taxon>Marivita</taxon>
    </lineage>
</organism>
<dbReference type="OrthoDB" id="9815808at2"/>
<dbReference type="InterPro" id="IPR010258">
    <property type="entry name" value="Conjugal_tfr_TrbG/VirB9/CagX"/>
</dbReference>
<keyword evidence="5" id="KW-1185">Reference proteome</keyword>
<dbReference type="Proteomes" id="UP000184221">
    <property type="component" value="Unassembled WGS sequence"/>
</dbReference>
<dbReference type="InterPro" id="IPR038161">
    <property type="entry name" value="VirB9/CagX/TrbG_C_sf"/>
</dbReference>
<reference evidence="4 5" key="1">
    <citation type="submission" date="2016-11" db="EMBL/GenBank/DDBJ databases">
        <authorList>
            <person name="Jaros S."/>
            <person name="Januszkiewicz K."/>
            <person name="Wedrychowicz H."/>
        </authorList>
    </citation>
    <scope>NUCLEOTIDE SEQUENCE [LARGE SCALE GENOMIC DNA]</scope>
    <source>
        <strain evidence="4 5">DSM 29431</strain>
    </source>
</reference>
<accession>A0A1M5XK23</accession>
<dbReference type="STRING" id="996342.SAMN05443551_3971"/>
<keyword evidence="2 3" id="KW-0732">Signal</keyword>
<dbReference type="InterPro" id="IPR033645">
    <property type="entry name" value="VirB9/CagX/TrbG_C"/>
</dbReference>
<evidence type="ECO:0000313" key="5">
    <source>
        <dbReference type="Proteomes" id="UP000184221"/>
    </source>
</evidence>
<dbReference type="AlphaFoldDB" id="A0A1M5XK23"/>
<evidence type="ECO:0000256" key="1">
    <source>
        <dbReference type="ARBA" id="ARBA00006135"/>
    </source>
</evidence>
<comment type="similarity">
    <text evidence="1">Belongs to the TrbG/VirB9 family.</text>
</comment>
<evidence type="ECO:0000313" key="4">
    <source>
        <dbReference type="EMBL" id="SHI00099.1"/>
    </source>
</evidence>
<evidence type="ECO:0000256" key="3">
    <source>
        <dbReference type="SAM" id="SignalP"/>
    </source>
</evidence>
<dbReference type="EMBL" id="FQXC01000007">
    <property type="protein sequence ID" value="SHI00099.1"/>
    <property type="molecule type" value="Genomic_DNA"/>
</dbReference>
<dbReference type="CDD" id="cd06911">
    <property type="entry name" value="VirB9_CagX_TrbG"/>
    <property type="match status" value="1"/>
</dbReference>
<dbReference type="Pfam" id="PF03524">
    <property type="entry name" value="CagX"/>
    <property type="match status" value="1"/>
</dbReference>
<feature type="signal peptide" evidence="3">
    <location>
        <begin position="1"/>
        <end position="21"/>
    </location>
</feature>
<dbReference type="Gene3D" id="2.60.40.2500">
    <property type="match status" value="1"/>
</dbReference>
<proteinExistence type="inferred from homology"/>
<protein>
    <submittedName>
        <fullName evidence="4">Type IV secretion system protein VirB9</fullName>
    </submittedName>
</protein>